<evidence type="ECO:0000256" key="1">
    <source>
        <dbReference type="SAM" id="SignalP"/>
    </source>
</evidence>
<keyword evidence="1" id="KW-0732">Signal</keyword>
<dbReference type="AlphaFoldDB" id="A0AAV2R1D3"/>
<comment type="caution">
    <text evidence="2">The sequence shown here is derived from an EMBL/GenBank/DDBJ whole genome shotgun (WGS) entry which is preliminary data.</text>
</comment>
<reference evidence="2 3" key="1">
    <citation type="submission" date="2024-05" db="EMBL/GenBank/DDBJ databases">
        <authorList>
            <person name="Wallberg A."/>
        </authorList>
    </citation>
    <scope>NUCLEOTIDE SEQUENCE [LARGE SCALE GENOMIC DNA]</scope>
</reference>
<evidence type="ECO:0000313" key="3">
    <source>
        <dbReference type="Proteomes" id="UP001497623"/>
    </source>
</evidence>
<dbReference type="Proteomes" id="UP001497623">
    <property type="component" value="Unassembled WGS sequence"/>
</dbReference>
<accession>A0AAV2R1D3</accession>
<gene>
    <name evidence="2" type="ORF">MNOR_LOCUS18010</name>
</gene>
<keyword evidence="3" id="KW-1185">Reference proteome</keyword>
<name>A0AAV2R1D3_MEGNR</name>
<sequence length="309" mass="32504">MKVLIVILLAACVAAEQKREAEPSYSHRVSYGHHGHGYGHRLSYAAPVRSYGYATHRIHKREADPEPEAEAEADPWGPTLVRPAYGAVSHVGYGGLGYSGLGYGGLGYNSLGYGGLGYNSLGYGGLGYRTLGYGGQGYTGHRIHKREANPEPEAEAEAEADPWGTTSLVRPAYGAVSHAGYGSQGYSALGYGGLGYNSLGYGGLGYNSLDYGGLGYNSLGYGGLGYNSLGYGGLAHTGHHLGKREADPEAEPSIGYGHTLGHAVPAYGYGGYGYGNLGYGSTLLHRPAYGLRRTYVAPRTYGVYGAHGW</sequence>
<evidence type="ECO:0000313" key="2">
    <source>
        <dbReference type="EMBL" id="CAL4105097.1"/>
    </source>
</evidence>
<feature type="signal peptide" evidence="1">
    <location>
        <begin position="1"/>
        <end position="15"/>
    </location>
</feature>
<feature type="chain" id="PRO_5043774611" evidence="1">
    <location>
        <begin position="16"/>
        <end position="309"/>
    </location>
</feature>
<dbReference type="EMBL" id="CAXKWB010012671">
    <property type="protein sequence ID" value="CAL4105097.1"/>
    <property type="molecule type" value="Genomic_DNA"/>
</dbReference>
<proteinExistence type="predicted"/>
<protein>
    <submittedName>
        <fullName evidence="2">Uncharacterized protein</fullName>
    </submittedName>
</protein>
<organism evidence="2 3">
    <name type="scientific">Meganyctiphanes norvegica</name>
    <name type="common">Northern krill</name>
    <name type="synonym">Thysanopoda norvegica</name>
    <dbReference type="NCBI Taxonomy" id="48144"/>
    <lineage>
        <taxon>Eukaryota</taxon>
        <taxon>Metazoa</taxon>
        <taxon>Ecdysozoa</taxon>
        <taxon>Arthropoda</taxon>
        <taxon>Crustacea</taxon>
        <taxon>Multicrustacea</taxon>
        <taxon>Malacostraca</taxon>
        <taxon>Eumalacostraca</taxon>
        <taxon>Eucarida</taxon>
        <taxon>Euphausiacea</taxon>
        <taxon>Euphausiidae</taxon>
        <taxon>Meganyctiphanes</taxon>
    </lineage>
</organism>